<accession>A0A1L9RIZ1</accession>
<dbReference type="Proteomes" id="UP000184383">
    <property type="component" value="Unassembled WGS sequence"/>
</dbReference>
<evidence type="ECO:0000313" key="2">
    <source>
        <dbReference type="EMBL" id="OJJ34871.1"/>
    </source>
</evidence>
<evidence type="ECO:0000256" key="1">
    <source>
        <dbReference type="SAM" id="SignalP"/>
    </source>
</evidence>
<dbReference type="VEuPathDB" id="FungiDB:ASPWEDRAFT_39974"/>
<dbReference type="GeneID" id="63751071"/>
<feature type="signal peptide" evidence="1">
    <location>
        <begin position="1"/>
        <end position="15"/>
    </location>
</feature>
<sequence>MFFLLVFVFPSVCFAFSSQSHRDNSRTDNVKLRGLLPNAGLIFWMQCEWLVDQKRLIALSLICVFGQIYTQDIQENKIK</sequence>
<dbReference type="AlphaFoldDB" id="A0A1L9RIZ1"/>
<name>A0A1L9RIZ1_ASPWE</name>
<dbReference type="EMBL" id="KV878212">
    <property type="protein sequence ID" value="OJJ34871.1"/>
    <property type="molecule type" value="Genomic_DNA"/>
</dbReference>
<feature type="chain" id="PRO_5013018999" description="Secreted protein" evidence="1">
    <location>
        <begin position="16"/>
        <end position="79"/>
    </location>
</feature>
<keyword evidence="3" id="KW-1185">Reference proteome</keyword>
<keyword evidence="1" id="KW-0732">Signal</keyword>
<proteinExistence type="predicted"/>
<dbReference type="OrthoDB" id="421226at2759"/>
<protein>
    <recommendedName>
        <fullName evidence="4">Secreted protein</fullName>
    </recommendedName>
</protein>
<evidence type="ECO:0008006" key="4">
    <source>
        <dbReference type="Google" id="ProtNLM"/>
    </source>
</evidence>
<gene>
    <name evidence="2" type="ORF">ASPWEDRAFT_39974</name>
</gene>
<organism evidence="2 3">
    <name type="scientific">Aspergillus wentii DTO 134E9</name>
    <dbReference type="NCBI Taxonomy" id="1073089"/>
    <lineage>
        <taxon>Eukaryota</taxon>
        <taxon>Fungi</taxon>
        <taxon>Dikarya</taxon>
        <taxon>Ascomycota</taxon>
        <taxon>Pezizomycotina</taxon>
        <taxon>Eurotiomycetes</taxon>
        <taxon>Eurotiomycetidae</taxon>
        <taxon>Eurotiales</taxon>
        <taxon>Aspergillaceae</taxon>
        <taxon>Aspergillus</taxon>
        <taxon>Aspergillus subgen. Cremei</taxon>
    </lineage>
</organism>
<evidence type="ECO:0000313" key="3">
    <source>
        <dbReference type="Proteomes" id="UP000184383"/>
    </source>
</evidence>
<reference evidence="3" key="1">
    <citation type="journal article" date="2017" name="Genome Biol.">
        <title>Comparative genomics reveals high biological diversity and specific adaptations in the industrially and medically important fungal genus Aspergillus.</title>
        <authorList>
            <person name="de Vries R.P."/>
            <person name="Riley R."/>
            <person name="Wiebenga A."/>
            <person name="Aguilar-Osorio G."/>
            <person name="Amillis S."/>
            <person name="Uchima C.A."/>
            <person name="Anderluh G."/>
            <person name="Asadollahi M."/>
            <person name="Askin M."/>
            <person name="Barry K."/>
            <person name="Battaglia E."/>
            <person name="Bayram O."/>
            <person name="Benocci T."/>
            <person name="Braus-Stromeyer S.A."/>
            <person name="Caldana C."/>
            <person name="Canovas D."/>
            <person name="Cerqueira G.C."/>
            <person name="Chen F."/>
            <person name="Chen W."/>
            <person name="Choi C."/>
            <person name="Clum A."/>
            <person name="Dos Santos R.A."/>
            <person name="Damasio A.R."/>
            <person name="Diallinas G."/>
            <person name="Emri T."/>
            <person name="Fekete E."/>
            <person name="Flipphi M."/>
            <person name="Freyberg S."/>
            <person name="Gallo A."/>
            <person name="Gournas C."/>
            <person name="Habgood R."/>
            <person name="Hainaut M."/>
            <person name="Harispe M.L."/>
            <person name="Henrissat B."/>
            <person name="Hilden K.S."/>
            <person name="Hope R."/>
            <person name="Hossain A."/>
            <person name="Karabika E."/>
            <person name="Karaffa L."/>
            <person name="Karanyi Z."/>
            <person name="Krasevec N."/>
            <person name="Kuo A."/>
            <person name="Kusch H."/>
            <person name="LaButti K."/>
            <person name="Lagendijk E.L."/>
            <person name="Lapidus A."/>
            <person name="Levasseur A."/>
            <person name="Lindquist E."/>
            <person name="Lipzen A."/>
            <person name="Logrieco A.F."/>
            <person name="MacCabe A."/>
            <person name="Maekelae M.R."/>
            <person name="Malavazi I."/>
            <person name="Melin P."/>
            <person name="Meyer V."/>
            <person name="Mielnichuk N."/>
            <person name="Miskei M."/>
            <person name="Molnar A.P."/>
            <person name="Mule G."/>
            <person name="Ngan C.Y."/>
            <person name="Orejas M."/>
            <person name="Orosz E."/>
            <person name="Ouedraogo J.P."/>
            <person name="Overkamp K.M."/>
            <person name="Park H.-S."/>
            <person name="Perrone G."/>
            <person name="Piumi F."/>
            <person name="Punt P.J."/>
            <person name="Ram A.F."/>
            <person name="Ramon A."/>
            <person name="Rauscher S."/>
            <person name="Record E."/>
            <person name="Riano-Pachon D.M."/>
            <person name="Robert V."/>
            <person name="Roehrig J."/>
            <person name="Ruller R."/>
            <person name="Salamov A."/>
            <person name="Salih N.S."/>
            <person name="Samson R.A."/>
            <person name="Sandor E."/>
            <person name="Sanguinetti M."/>
            <person name="Schuetze T."/>
            <person name="Sepcic K."/>
            <person name="Shelest E."/>
            <person name="Sherlock G."/>
            <person name="Sophianopoulou V."/>
            <person name="Squina F.M."/>
            <person name="Sun H."/>
            <person name="Susca A."/>
            <person name="Todd R.B."/>
            <person name="Tsang A."/>
            <person name="Unkles S.E."/>
            <person name="van de Wiele N."/>
            <person name="van Rossen-Uffink D."/>
            <person name="Oliveira J.V."/>
            <person name="Vesth T.C."/>
            <person name="Visser J."/>
            <person name="Yu J.-H."/>
            <person name="Zhou M."/>
            <person name="Andersen M.R."/>
            <person name="Archer D.B."/>
            <person name="Baker S.E."/>
            <person name="Benoit I."/>
            <person name="Brakhage A.A."/>
            <person name="Braus G.H."/>
            <person name="Fischer R."/>
            <person name="Frisvad J.C."/>
            <person name="Goldman G.H."/>
            <person name="Houbraken J."/>
            <person name="Oakley B."/>
            <person name="Pocsi I."/>
            <person name="Scazzocchio C."/>
            <person name="Seiboth B."/>
            <person name="vanKuyk P.A."/>
            <person name="Wortman J."/>
            <person name="Dyer P.S."/>
            <person name="Grigoriev I.V."/>
        </authorList>
    </citation>
    <scope>NUCLEOTIDE SEQUENCE [LARGE SCALE GENOMIC DNA]</scope>
    <source>
        <strain evidence="3">DTO 134E9</strain>
    </source>
</reference>
<dbReference type="RefSeq" id="XP_040688547.1">
    <property type="nucleotide sequence ID" value="XM_040835223.1"/>
</dbReference>